<keyword evidence="4" id="KW-0410">Iron transport</keyword>
<evidence type="ECO:0000313" key="17">
    <source>
        <dbReference type="EMBL" id="SDS28901.1"/>
    </source>
</evidence>
<evidence type="ECO:0000256" key="14">
    <source>
        <dbReference type="SAM" id="SignalP"/>
    </source>
</evidence>
<keyword evidence="11 12" id="KW-0998">Cell outer membrane</keyword>
<keyword evidence="9 13" id="KW-0798">TonB box</keyword>
<dbReference type="Gene3D" id="2.40.170.20">
    <property type="entry name" value="TonB-dependent receptor, beta-barrel domain"/>
    <property type="match status" value="1"/>
</dbReference>
<keyword evidence="18" id="KW-1185">Reference proteome</keyword>
<evidence type="ECO:0000256" key="6">
    <source>
        <dbReference type="ARBA" id="ARBA00022729"/>
    </source>
</evidence>
<dbReference type="PANTHER" id="PTHR32552">
    <property type="entry name" value="FERRICHROME IRON RECEPTOR-RELATED"/>
    <property type="match status" value="1"/>
</dbReference>
<dbReference type="Pfam" id="PF00593">
    <property type="entry name" value="TonB_dep_Rec_b-barrel"/>
    <property type="match status" value="1"/>
</dbReference>
<name>A0A1H1QZE5_9FLAO</name>
<dbReference type="SUPFAM" id="SSF49464">
    <property type="entry name" value="Carboxypeptidase regulatory domain-like"/>
    <property type="match status" value="1"/>
</dbReference>
<evidence type="ECO:0000256" key="11">
    <source>
        <dbReference type="ARBA" id="ARBA00023237"/>
    </source>
</evidence>
<reference evidence="17 18" key="1">
    <citation type="submission" date="2016-10" db="EMBL/GenBank/DDBJ databases">
        <authorList>
            <person name="Varghese N."/>
            <person name="Submissions S."/>
        </authorList>
    </citation>
    <scope>NUCLEOTIDE SEQUENCE [LARGE SCALE GENOMIC DNA]</scope>
    <source>
        <strain evidence="17 18">RHA_55</strain>
    </source>
</reference>
<comment type="similarity">
    <text evidence="12 13">Belongs to the TonB-dependent receptor family.</text>
</comment>
<dbReference type="AlphaFoldDB" id="A0A1H1QZE5"/>
<evidence type="ECO:0000256" key="7">
    <source>
        <dbReference type="ARBA" id="ARBA00023004"/>
    </source>
</evidence>
<protein>
    <submittedName>
        <fullName evidence="17">Outer membrane receptor proteins, mostly Fe transport</fullName>
    </submittedName>
</protein>
<organism evidence="17 18">
    <name type="scientific">Winogradskyella sediminis</name>
    <dbReference type="NCBI Taxonomy" id="1382466"/>
    <lineage>
        <taxon>Bacteria</taxon>
        <taxon>Pseudomonadati</taxon>
        <taxon>Bacteroidota</taxon>
        <taxon>Flavobacteriia</taxon>
        <taxon>Flavobacteriales</taxon>
        <taxon>Flavobacteriaceae</taxon>
        <taxon>Winogradskyella</taxon>
    </lineage>
</organism>
<dbReference type="STRING" id="1249933.SAMN04489797_1278"/>
<evidence type="ECO:0000256" key="5">
    <source>
        <dbReference type="ARBA" id="ARBA00022692"/>
    </source>
</evidence>
<dbReference type="InterPro" id="IPR037066">
    <property type="entry name" value="Plug_dom_sf"/>
</dbReference>
<dbReference type="InterPro" id="IPR000531">
    <property type="entry name" value="Beta-barrel_TonB"/>
</dbReference>
<evidence type="ECO:0000259" key="16">
    <source>
        <dbReference type="Pfam" id="PF07715"/>
    </source>
</evidence>
<evidence type="ECO:0000256" key="8">
    <source>
        <dbReference type="ARBA" id="ARBA00023065"/>
    </source>
</evidence>
<evidence type="ECO:0000313" key="18">
    <source>
        <dbReference type="Proteomes" id="UP000198963"/>
    </source>
</evidence>
<dbReference type="GO" id="GO:0015344">
    <property type="term" value="F:siderophore uptake transmembrane transporter activity"/>
    <property type="evidence" value="ECO:0007669"/>
    <property type="project" value="TreeGrafter"/>
</dbReference>
<dbReference type="InterPro" id="IPR039426">
    <property type="entry name" value="TonB-dep_rcpt-like"/>
</dbReference>
<keyword evidence="8" id="KW-0406">Ion transport</keyword>
<feature type="signal peptide" evidence="14">
    <location>
        <begin position="1"/>
        <end position="19"/>
    </location>
</feature>
<keyword evidence="6 14" id="KW-0732">Signal</keyword>
<proteinExistence type="inferred from homology"/>
<keyword evidence="7" id="KW-0408">Iron</keyword>
<dbReference type="Gene3D" id="2.170.130.10">
    <property type="entry name" value="TonB-dependent receptor, plug domain"/>
    <property type="match status" value="1"/>
</dbReference>
<keyword evidence="17" id="KW-0675">Receptor</keyword>
<evidence type="ECO:0000256" key="2">
    <source>
        <dbReference type="ARBA" id="ARBA00022448"/>
    </source>
</evidence>
<evidence type="ECO:0000256" key="9">
    <source>
        <dbReference type="ARBA" id="ARBA00023077"/>
    </source>
</evidence>
<evidence type="ECO:0000256" key="4">
    <source>
        <dbReference type="ARBA" id="ARBA00022496"/>
    </source>
</evidence>
<evidence type="ECO:0000256" key="10">
    <source>
        <dbReference type="ARBA" id="ARBA00023136"/>
    </source>
</evidence>
<gene>
    <name evidence="17" type="ORF">SAMN04489797_1278</name>
</gene>
<dbReference type="InterPro" id="IPR036942">
    <property type="entry name" value="Beta-barrel_TonB_sf"/>
</dbReference>
<dbReference type="EMBL" id="LT629774">
    <property type="protein sequence ID" value="SDS28901.1"/>
    <property type="molecule type" value="Genomic_DNA"/>
</dbReference>
<feature type="chain" id="PRO_5009258269" evidence="14">
    <location>
        <begin position="20"/>
        <end position="864"/>
    </location>
</feature>
<evidence type="ECO:0000256" key="1">
    <source>
        <dbReference type="ARBA" id="ARBA00004571"/>
    </source>
</evidence>
<dbReference type="PANTHER" id="PTHR32552:SF89">
    <property type="entry name" value="CATECHOLATE SIDEROPHORE RECEPTOR FIU"/>
    <property type="match status" value="1"/>
</dbReference>
<dbReference type="Pfam" id="PF07715">
    <property type="entry name" value="Plug"/>
    <property type="match status" value="1"/>
</dbReference>
<keyword evidence="5 12" id="KW-0812">Transmembrane</keyword>
<comment type="subcellular location">
    <subcellularLocation>
        <location evidence="1 12">Cell outer membrane</location>
        <topology evidence="1 12">Multi-pass membrane protein</topology>
    </subcellularLocation>
</comment>
<keyword evidence="2 12" id="KW-0813">Transport</keyword>
<sequence>MKTSLLTLALVLSVFTAFSQTEISGTVKDTSGNPIMGVNVIIKGSTSGTVSDFDGNFNFTTDLSGEQTLQVSYIGFETFEQQINCDESTLTIDVILTEGGSALDEVLLTATSTTRSQKETPMSITSIGAKKLSTVNTSSQADVLRSIPGITAEGGGGEAASNIFVRGLPSGGQYQFNPLQIDGMPVLSTFGLNSSAHDVYFRNDIGMKNLEFVRGGSSILYGVGSVAGIINYTSATGSAIQKSTIRTEVASNSRYKADFATSGPLGGENSNTYYALSGFYRYDEGPVKTGLPTEGFQLRGNIKHVTDKGSITFSGQWIDDTVQFFLPYPLEGGSRNRPTGNDGEEIFTLQTAAAADISYATPDGIYNSPIEDGIATKGGYFLTNFKHNFSNDLRLDAKFRYSKYKHEFNLFLDGSGVSGAKVVETQAEYLAARGLTSGDFTYLNGQPLDSDALLYENRILDRSRPLQELMADIKFTKTAGNHNITFGTFMSRSEAGDFNLITNYLGEYNDRPELVNVSGYSINGVTNRGTSYTNRNISSNKIAFFVADEVKLDRWNFDFGVRYERASGDIEVEGTESFTVDNTGITNLDNVMWGNGSFTRGHVSADDFAFVVAGLYKVNDDLSAYGNFSSGYFFPELRATQFNALGEPSSYDTEKILQGELGIKYSKNKFSGTAALYTVGLKDRRSISFVNASNGGVTEEVDTQDTSTFGFEGTWNWAFVEHFNFGGSITYQDHEITKSEADSDLEGNELRRQPNLITTLALDYSNSKFDAGLVYNYTGEKFSNDANTIELDAIGLANLNFGYTFNLSEDNETLRLGAQVFNLFNSDGITEGSPRLGNNQTEEEFFVGRPVLPTRVFFNATFNF</sequence>
<keyword evidence="3 12" id="KW-1134">Transmembrane beta strand</keyword>
<keyword evidence="10 12" id="KW-0472">Membrane</keyword>
<dbReference type="RefSeq" id="WP_092445379.1">
    <property type="nucleotide sequence ID" value="NZ_LT629774.1"/>
</dbReference>
<dbReference type="PROSITE" id="PS52016">
    <property type="entry name" value="TONB_DEPENDENT_REC_3"/>
    <property type="match status" value="1"/>
</dbReference>
<evidence type="ECO:0000256" key="3">
    <source>
        <dbReference type="ARBA" id="ARBA00022452"/>
    </source>
</evidence>
<evidence type="ECO:0000256" key="13">
    <source>
        <dbReference type="RuleBase" id="RU003357"/>
    </source>
</evidence>
<dbReference type="Proteomes" id="UP000198963">
    <property type="component" value="Chromosome I"/>
</dbReference>
<evidence type="ECO:0000256" key="12">
    <source>
        <dbReference type="PROSITE-ProRule" id="PRU01360"/>
    </source>
</evidence>
<feature type="domain" description="TonB-dependent receptor plug" evidence="16">
    <location>
        <begin position="117"/>
        <end position="229"/>
    </location>
</feature>
<dbReference type="Gene3D" id="2.60.40.1120">
    <property type="entry name" value="Carboxypeptidase-like, regulatory domain"/>
    <property type="match status" value="1"/>
</dbReference>
<evidence type="ECO:0000259" key="15">
    <source>
        <dbReference type="Pfam" id="PF00593"/>
    </source>
</evidence>
<dbReference type="Pfam" id="PF13715">
    <property type="entry name" value="CarbopepD_reg_2"/>
    <property type="match status" value="1"/>
</dbReference>
<feature type="domain" description="TonB-dependent receptor-like beta-barrel" evidence="15">
    <location>
        <begin position="336"/>
        <end position="823"/>
    </location>
</feature>
<dbReference type="SUPFAM" id="SSF56935">
    <property type="entry name" value="Porins"/>
    <property type="match status" value="1"/>
</dbReference>
<accession>A0A1H1QZE5</accession>
<dbReference type="GO" id="GO:0009279">
    <property type="term" value="C:cell outer membrane"/>
    <property type="evidence" value="ECO:0007669"/>
    <property type="project" value="UniProtKB-SubCell"/>
</dbReference>
<dbReference type="InterPro" id="IPR008969">
    <property type="entry name" value="CarboxyPept-like_regulatory"/>
</dbReference>
<dbReference type="InterPro" id="IPR012910">
    <property type="entry name" value="Plug_dom"/>
</dbReference>